<evidence type="ECO:0000259" key="4">
    <source>
        <dbReference type="PROSITE" id="PS50949"/>
    </source>
</evidence>
<dbReference type="SMART" id="SM00345">
    <property type="entry name" value="HTH_GNTR"/>
    <property type="match status" value="1"/>
</dbReference>
<organism evidence="5 6">
    <name type="scientific">Amaricoccus solimangrovi</name>
    <dbReference type="NCBI Taxonomy" id="2589815"/>
    <lineage>
        <taxon>Bacteria</taxon>
        <taxon>Pseudomonadati</taxon>
        <taxon>Pseudomonadota</taxon>
        <taxon>Alphaproteobacteria</taxon>
        <taxon>Rhodobacterales</taxon>
        <taxon>Paracoccaceae</taxon>
        <taxon>Amaricoccus</taxon>
    </lineage>
</organism>
<dbReference type="Pfam" id="PF00392">
    <property type="entry name" value="GntR"/>
    <property type="match status" value="1"/>
</dbReference>
<dbReference type="SUPFAM" id="SSF46785">
    <property type="entry name" value="Winged helix' DNA-binding domain"/>
    <property type="match status" value="1"/>
</dbReference>
<comment type="caution">
    <text evidence="5">The sequence shown here is derived from an EMBL/GenBank/DDBJ whole genome shotgun (WGS) entry which is preliminary data.</text>
</comment>
<dbReference type="GO" id="GO:0003677">
    <property type="term" value="F:DNA binding"/>
    <property type="evidence" value="ECO:0007669"/>
    <property type="project" value="UniProtKB-KW"/>
</dbReference>
<dbReference type="PANTHER" id="PTHR43537">
    <property type="entry name" value="TRANSCRIPTIONAL REGULATOR, GNTR FAMILY"/>
    <property type="match status" value="1"/>
</dbReference>
<reference evidence="5 6" key="1">
    <citation type="submission" date="2019-06" db="EMBL/GenBank/DDBJ databases">
        <title>A novel bacterium of genus Amaricoccus, isolated from marine sediment.</title>
        <authorList>
            <person name="Huang H."/>
            <person name="Mo K."/>
            <person name="Hu Y."/>
        </authorList>
    </citation>
    <scope>NUCLEOTIDE SEQUENCE [LARGE SCALE GENOMIC DNA]</scope>
    <source>
        <strain evidence="5 6">HB172011</strain>
    </source>
</reference>
<feature type="domain" description="HTH gntR-type" evidence="4">
    <location>
        <begin position="4"/>
        <end position="71"/>
    </location>
</feature>
<proteinExistence type="predicted"/>
<gene>
    <name evidence="5" type="ORF">FJM51_16235</name>
</gene>
<dbReference type="InterPro" id="IPR000524">
    <property type="entry name" value="Tscrpt_reg_HTH_GntR"/>
</dbReference>
<protein>
    <submittedName>
        <fullName evidence="5">GntR family transcriptional regulator</fullName>
    </submittedName>
</protein>
<dbReference type="PANTHER" id="PTHR43537:SF49">
    <property type="entry name" value="TRANSCRIPTIONAL REGULATORY PROTEIN"/>
    <property type="match status" value="1"/>
</dbReference>
<name>A0A501WLF7_9RHOB</name>
<dbReference type="Pfam" id="PF07729">
    <property type="entry name" value="FCD"/>
    <property type="match status" value="1"/>
</dbReference>
<dbReference type="AlphaFoldDB" id="A0A501WLF7"/>
<evidence type="ECO:0000256" key="1">
    <source>
        <dbReference type="ARBA" id="ARBA00023015"/>
    </source>
</evidence>
<dbReference type="InterPro" id="IPR008920">
    <property type="entry name" value="TF_FadR/GntR_C"/>
</dbReference>
<dbReference type="OrthoDB" id="8638122at2"/>
<dbReference type="RefSeq" id="WP_140455192.1">
    <property type="nucleotide sequence ID" value="NZ_VFRP01000018.1"/>
</dbReference>
<dbReference type="InterPro" id="IPR036390">
    <property type="entry name" value="WH_DNA-bd_sf"/>
</dbReference>
<dbReference type="InterPro" id="IPR011711">
    <property type="entry name" value="GntR_C"/>
</dbReference>
<dbReference type="Proteomes" id="UP000319255">
    <property type="component" value="Unassembled WGS sequence"/>
</dbReference>
<dbReference type="PROSITE" id="PS50949">
    <property type="entry name" value="HTH_GNTR"/>
    <property type="match status" value="1"/>
</dbReference>
<evidence type="ECO:0000313" key="6">
    <source>
        <dbReference type="Proteomes" id="UP000319255"/>
    </source>
</evidence>
<dbReference type="SUPFAM" id="SSF48008">
    <property type="entry name" value="GntR ligand-binding domain-like"/>
    <property type="match status" value="1"/>
</dbReference>
<dbReference type="Gene3D" id="1.10.10.10">
    <property type="entry name" value="Winged helix-like DNA-binding domain superfamily/Winged helix DNA-binding domain"/>
    <property type="match status" value="1"/>
</dbReference>
<keyword evidence="6" id="KW-1185">Reference proteome</keyword>
<keyword evidence="2" id="KW-0238">DNA-binding</keyword>
<accession>A0A501WLF7</accession>
<dbReference type="GO" id="GO:0003700">
    <property type="term" value="F:DNA-binding transcription factor activity"/>
    <property type="evidence" value="ECO:0007669"/>
    <property type="project" value="InterPro"/>
</dbReference>
<dbReference type="EMBL" id="VFRP01000018">
    <property type="protein sequence ID" value="TPE48974.1"/>
    <property type="molecule type" value="Genomic_DNA"/>
</dbReference>
<keyword evidence="3" id="KW-0804">Transcription</keyword>
<dbReference type="InterPro" id="IPR036388">
    <property type="entry name" value="WH-like_DNA-bd_sf"/>
</dbReference>
<evidence type="ECO:0000256" key="3">
    <source>
        <dbReference type="ARBA" id="ARBA00023163"/>
    </source>
</evidence>
<evidence type="ECO:0000313" key="5">
    <source>
        <dbReference type="EMBL" id="TPE48974.1"/>
    </source>
</evidence>
<dbReference type="Gene3D" id="1.20.120.530">
    <property type="entry name" value="GntR ligand-binding domain-like"/>
    <property type="match status" value="1"/>
</dbReference>
<dbReference type="SMART" id="SM00895">
    <property type="entry name" value="FCD"/>
    <property type="match status" value="1"/>
</dbReference>
<keyword evidence="1" id="KW-0805">Transcription regulation</keyword>
<sequence>MTRSTELAAVTRALEEDIVLGRLHPRERLPEDALIARFGAKRHVIRDALRRLAEIGVVELIPNRGAQVRAFTPAEVRDLYDLREMLETGAAARLPAPLPASALAALEAAQRRHDAAVEAGDKAAIFRANRAFHARLFSFCPNPFLVEAVEAASRRAHAIRFASLGDPAAVARARDEHHAMIAAAAEGRRDDLVNLCRAHLPASREAYLACAVTP</sequence>
<evidence type="ECO:0000256" key="2">
    <source>
        <dbReference type="ARBA" id="ARBA00023125"/>
    </source>
</evidence>